<accession>A0ABV8PA03</accession>
<name>A0ABV8PA03_9SPHI</name>
<evidence type="ECO:0000313" key="1">
    <source>
        <dbReference type="EMBL" id="MFC4212109.1"/>
    </source>
</evidence>
<comment type="caution">
    <text evidence="1">The sequence shown here is derived from an EMBL/GenBank/DDBJ whole genome shotgun (WGS) entry which is preliminary data.</text>
</comment>
<dbReference type="RefSeq" id="WP_378985789.1">
    <property type="nucleotide sequence ID" value="NZ_JBHSBW010000011.1"/>
</dbReference>
<keyword evidence="2" id="KW-1185">Reference proteome</keyword>
<dbReference type="EMBL" id="JBHSBW010000011">
    <property type="protein sequence ID" value="MFC4212109.1"/>
    <property type="molecule type" value="Genomic_DNA"/>
</dbReference>
<dbReference type="Proteomes" id="UP001595789">
    <property type="component" value="Unassembled WGS sequence"/>
</dbReference>
<proteinExistence type="predicted"/>
<gene>
    <name evidence="1" type="ORF">ACFOWA_12990</name>
</gene>
<sequence length="105" mass="12312">MSTYDKKNKNIIIINSNETTENMHLLWKDTPVSFEENNLKDIRNLVQTGKLYFMIDKITCSKNKTDIGIICINAKVKYEFELLKSKDKKETLRIVQETDDILPSR</sequence>
<organism evidence="1 2">
    <name type="scientific">Pedobacter lithocola</name>
    <dbReference type="NCBI Taxonomy" id="1908239"/>
    <lineage>
        <taxon>Bacteria</taxon>
        <taxon>Pseudomonadati</taxon>
        <taxon>Bacteroidota</taxon>
        <taxon>Sphingobacteriia</taxon>
        <taxon>Sphingobacteriales</taxon>
        <taxon>Sphingobacteriaceae</taxon>
        <taxon>Pedobacter</taxon>
    </lineage>
</organism>
<evidence type="ECO:0000313" key="2">
    <source>
        <dbReference type="Proteomes" id="UP001595789"/>
    </source>
</evidence>
<protein>
    <submittedName>
        <fullName evidence="1">Uncharacterized protein</fullName>
    </submittedName>
</protein>
<reference evidence="2" key="1">
    <citation type="journal article" date="2019" name="Int. J. Syst. Evol. Microbiol.">
        <title>The Global Catalogue of Microorganisms (GCM) 10K type strain sequencing project: providing services to taxonomists for standard genome sequencing and annotation.</title>
        <authorList>
            <consortium name="The Broad Institute Genomics Platform"/>
            <consortium name="The Broad Institute Genome Sequencing Center for Infectious Disease"/>
            <person name="Wu L."/>
            <person name="Ma J."/>
        </authorList>
    </citation>
    <scope>NUCLEOTIDE SEQUENCE [LARGE SCALE GENOMIC DNA]</scope>
    <source>
        <strain evidence="2">CCM 8691</strain>
    </source>
</reference>